<protein>
    <submittedName>
        <fullName evidence="7">Hydrolase</fullName>
    </submittedName>
</protein>
<sequence length="311" mass="33559">MPLPDLDDWHITTRSIGHSDNDATHTSGPFTDYGERNWNIALVMLAIIIIGMGWLVAVDIWRKCNTGDFQEGMKDLGHSVLSMIKATGRGIIALPGAIISAPRAVYRWVAAKSQQHKQKAAHNALLDAAKAESGQAGIEIDGGNSRMSEKALGKQPMRKLSLVLDPDAASHFAIAADNEGPHPLYHEDEVWLSYSGSYCGTPNYALGLLHHQGGDPFLASSWSKLGPVFSQANGVYGTGHNCFFKSPDGKETWLIHGAIQNGVHATNNSEGSCGGDRFTLAQIVNFDGGYEPRGYGKPETVNVPMPTRPLD</sequence>
<dbReference type="EMBL" id="JARVKM010000068">
    <property type="protein sequence ID" value="KAK9771927.1"/>
    <property type="molecule type" value="Genomic_DNA"/>
</dbReference>
<reference evidence="7 8" key="1">
    <citation type="submission" date="2024-02" db="EMBL/GenBank/DDBJ databases">
        <title>First draft genome assembly of two strains of Seiridium cardinale.</title>
        <authorList>
            <person name="Emiliani G."/>
            <person name="Scali E."/>
        </authorList>
    </citation>
    <scope>NUCLEOTIDE SEQUENCE [LARGE SCALE GENOMIC DNA]</scope>
    <source>
        <strain evidence="7 8">BM-138-000479</strain>
    </source>
</reference>
<dbReference type="Proteomes" id="UP001465668">
    <property type="component" value="Unassembled WGS sequence"/>
</dbReference>
<dbReference type="PANTHER" id="PTHR43817">
    <property type="entry name" value="GLYCOSYL HYDROLASE"/>
    <property type="match status" value="1"/>
</dbReference>
<comment type="caution">
    <text evidence="7">The sequence shown here is derived from an EMBL/GenBank/DDBJ whole genome shotgun (WGS) entry which is preliminary data.</text>
</comment>
<evidence type="ECO:0000313" key="8">
    <source>
        <dbReference type="Proteomes" id="UP001465668"/>
    </source>
</evidence>
<keyword evidence="6" id="KW-0812">Transmembrane</keyword>
<dbReference type="PANTHER" id="PTHR43817:SF1">
    <property type="entry name" value="HYDROLASE, FAMILY 43, PUTATIVE (AFU_ORTHOLOGUE AFUA_3G01660)-RELATED"/>
    <property type="match status" value="1"/>
</dbReference>
<keyword evidence="2" id="KW-0732">Signal</keyword>
<proteinExistence type="inferred from homology"/>
<keyword evidence="6" id="KW-1133">Transmembrane helix</keyword>
<dbReference type="InterPro" id="IPR006710">
    <property type="entry name" value="Glyco_hydro_43"/>
</dbReference>
<dbReference type="Pfam" id="PF04616">
    <property type="entry name" value="Glyco_hydro_43"/>
    <property type="match status" value="1"/>
</dbReference>
<dbReference type="InterPro" id="IPR023296">
    <property type="entry name" value="Glyco_hydro_beta-prop_sf"/>
</dbReference>
<dbReference type="Gene3D" id="2.115.10.20">
    <property type="entry name" value="Glycosyl hydrolase domain, family 43"/>
    <property type="match status" value="1"/>
</dbReference>
<accession>A0ABR2XDR9</accession>
<comment type="similarity">
    <text evidence="1 5">Belongs to the glycosyl hydrolase 43 family.</text>
</comment>
<keyword evidence="4 5" id="KW-0326">Glycosidase</keyword>
<dbReference type="GO" id="GO:0016787">
    <property type="term" value="F:hydrolase activity"/>
    <property type="evidence" value="ECO:0007669"/>
    <property type="project" value="UniProtKB-KW"/>
</dbReference>
<keyword evidence="6" id="KW-0472">Membrane</keyword>
<organism evidence="7 8">
    <name type="scientific">Seiridium cardinale</name>
    <dbReference type="NCBI Taxonomy" id="138064"/>
    <lineage>
        <taxon>Eukaryota</taxon>
        <taxon>Fungi</taxon>
        <taxon>Dikarya</taxon>
        <taxon>Ascomycota</taxon>
        <taxon>Pezizomycotina</taxon>
        <taxon>Sordariomycetes</taxon>
        <taxon>Xylariomycetidae</taxon>
        <taxon>Amphisphaeriales</taxon>
        <taxon>Sporocadaceae</taxon>
        <taxon>Seiridium</taxon>
    </lineage>
</organism>
<feature type="transmembrane region" description="Helical" evidence="6">
    <location>
        <begin position="38"/>
        <end position="57"/>
    </location>
</feature>
<evidence type="ECO:0000256" key="1">
    <source>
        <dbReference type="ARBA" id="ARBA00009865"/>
    </source>
</evidence>
<dbReference type="SUPFAM" id="SSF75005">
    <property type="entry name" value="Arabinanase/levansucrase/invertase"/>
    <property type="match status" value="1"/>
</dbReference>
<evidence type="ECO:0000256" key="6">
    <source>
        <dbReference type="SAM" id="Phobius"/>
    </source>
</evidence>
<evidence type="ECO:0000256" key="3">
    <source>
        <dbReference type="ARBA" id="ARBA00022801"/>
    </source>
</evidence>
<keyword evidence="3 5" id="KW-0378">Hydrolase</keyword>
<evidence type="ECO:0000313" key="7">
    <source>
        <dbReference type="EMBL" id="KAK9771927.1"/>
    </source>
</evidence>
<keyword evidence="8" id="KW-1185">Reference proteome</keyword>
<evidence type="ECO:0000256" key="2">
    <source>
        <dbReference type="ARBA" id="ARBA00022729"/>
    </source>
</evidence>
<gene>
    <name evidence="7" type="ORF">SCAR479_11408</name>
</gene>
<evidence type="ECO:0000256" key="4">
    <source>
        <dbReference type="ARBA" id="ARBA00023295"/>
    </source>
</evidence>
<evidence type="ECO:0000256" key="5">
    <source>
        <dbReference type="RuleBase" id="RU361187"/>
    </source>
</evidence>
<name>A0ABR2XDR9_9PEZI</name>